<reference evidence="2 3" key="1">
    <citation type="submission" date="2020-08" db="EMBL/GenBank/DDBJ databases">
        <title>Sequencing the genomes of 1000 actinobacteria strains.</title>
        <authorList>
            <person name="Klenk H.-P."/>
        </authorList>
    </citation>
    <scope>NUCLEOTIDE SEQUENCE [LARGE SCALE GENOMIC DNA]</scope>
    <source>
        <strain evidence="2 3">DSM 45913</strain>
    </source>
</reference>
<protein>
    <submittedName>
        <fullName evidence="2">Uncharacterized protein (TIGR03086 family)</fullName>
    </submittedName>
</protein>
<name>A0A7X0ETT4_9ACTN</name>
<sequence length="205" mass="21847">MGMSSIDAHASDLRDLDQRALKTAGRLIAQVGPEHLTRPTPCAAWNLGELLRHLVSENLGFAAAAAGLPANGSRWDSGELGADPHRAYHESAAAVSAAFAARDVHDRQVEVREFGVFRGRVAMSMHFVDFLVHGWDVAASVGVPYPLDEEAAVVALAIASEWPDTPGFRGLGAPFGTRVPVRADATDFDRLLGLLGRSPAWTPSC</sequence>
<keyword evidence="3" id="KW-1185">Reference proteome</keyword>
<dbReference type="InterPro" id="IPR024344">
    <property type="entry name" value="MDMPI_metal-binding"/>
</dbReference>
<accession>A0A7X0ETT4</accession>
<dbReference type="Pfam" id="PF11716">
    <property type="entry name" value="MDMPI_N"/>
    <property type="match status" value="1"/>
</dbReference>
<feature type="domain" description="Mycothiol-dependent maleylpyruvate isomerase metal-binding" evidence="1">
    <location>
        <begin position="24"/>
        <end position="138"/>
    </location>
</feature>
<dbReference type="Gene3D" id="1.20.120.450">
    <property type="entry name" value="dinb family like domain"/>
    <property type="match status" value="1"/>
</dbReference>
<proteinExistence type="predicted"/>
<dbReference type="InterPro" id="IPR034660">
    <property type="entry name" value="DinB/YfiT-like"/>
</dbReference>
<dbReference type="InterPro" id="IPR017520">
    <property type="entry name" value="CHP03086"/>
</dbReference>
<dbReference type="Proteomes" id="UP000583800">
    <property type="component" value="Unassembled WGS sequence"/>
</dbReference>
<dbReference type="AlphaFoldDB" id="A0A7X0ETT4"/>
<dbReference type="NCBIfam" id="TIGR03083">
    <property type="entry name" value="maleylpyruvate isomerase family mycothiol-dependent enzyme"/>
    <property type="match status" value="1"/>
</dbReference>
<dbReference type="SUPFAM" id="SSF109854">
    <property type="entry name" value="DinB/YfiT-like putative metalloenzymes"/>
    <property type="match status" value="1"/>
</dbReference>
<comment type="caution">
    <text evidence="2">The sequence shown here is derived from an EMBL/GenBank/DDBJ whole genome shotgun (WGS) entry which is preliminary data.</text>
</comment>
<organism evidence="2 3">
    <name type="scientific">Nonomuraea muscovyensis</name>
    <dbReference type="NCBI Taxonomy" id="1124761"/>
    <lineage>
        <taxon>Bacteria</taxon>
        <taxon>Bacillati</taxon>
        <taxon>Actinomycetota</taxon>
        <taxon>Actinomycetes</taxon>
        <taxon>Streptosporangiales</taxon>
        <taxon>Streptosporangiaceae</taxon>
        <taxon>Nonomuraea</taxon>
    </lineage>
</organism>
<evidence type="ECO:0000313" key="2">
    <source>
        <dbReference type="EMBL" id="MBB6343728.1"/>
    </source>
</evidence>
<dbReference type="GO" id="GO:0046872">
    <property type="term" value="F:metal ion binding"/>
    <property type="evidence" value="ECO:0007669"/>
    <property type="project" value="InterPro"/>
</dbReference>
<gene>
    <name evidence="2" type="ORF">FHU36_000237</name>
</gene>
<evidence type="ECO:0000259" key="1">
    <source>
        <dbReference type="Pfam" id="PF11716"/>
    </source>
</evidence>
<dbReference type="EMBL" id="JACHJB010000001">
    <property type="protein sequence ID" value="MBB6343728.1"/>
    <property type="molecule type" value="Genomic_DNA"/>
</dbReference>
<dbReference type="RefSeq" id="WP_221495725.1">
    <property type="nucleotide sequence ID" value="NZ_JACHJB010000001.1"/>
</dbReference>
<dbReference type="NCBIfam" id="TIGR03086">
    <property type="entry name" value="TIGR03086 family metal-binding protein"/>
    <property type="match status" value="1"/>
</dbReference>
<evidence type="ECO:0000313" key="3">
    <source>
        <dbReference type="Proteomes" id="UP000583800"/>
    </source>
</evidence>
<dbReference type="InterPro" id="IPR017517">
    <property type="entry name" value="Maleyloyr_isom"/>
</dbReference>